<feature type="transmembrane region" description="Helical" evidence="2">
    <location>
        <begin position="133"/>
        <end position="155"/>
    </location>
</feature>
<feature type="transmembrane region" description="Helical" evidence="2">
    <location>
        <begin position="6"/>
        <end position="26"/>
    </location>
</feature>
<feature type="transmembrane region" description="Helical" evidence="2">
    <location>
        <begin position="258"/>
        <end position="280"/>
    </location>
</feature>
<feature type="transmembrane region" description="Helical" evidence="2">
    <location>
        <begin position="210"/>
        <end position="238"/>
    </location>
</feature>
<keyword evidence="2" id="KW-0812">Transmembrane</keyword>
<feature type="region of interest" description="Disordered" evidence="1">
    <location>
        <begin position="361"/>
        <end position="383"/>
    </location>
</feature>
<reference evidence="5" key="1">
    <citation type="journal article" date="2019" name="Int. J. Syst. Evol. Microbiol.">
        <title>The Global Catalogue of Microorganisms (GCM) 10K type strain sequencing project: providing services to taxonomists for standard genome sequencing and annotation.</title>
        <authorList>
            <consortium name="The Broad Institute Genomics Platform"/>
            <consortium name="The Broad Institute Genome Sequencing Center for Infectious Disease"/>
            <person name="Wu L."/>
            <person name="Ma J."/>
        </authorList>
    </citation>
    <scope>NUCLEOTIDE SEQUENCE [LARGE SCALE GENOMIC DNA]</scope>
    <source>
        <strain evidence="5">JCM 17808</strain>
    </source>
</reference>
<feature type="domain" description="VanZ-like" evidence="3">
    <location>
        <begin position="46"/>
        <end position="183"/>
    </location>
</feature>
<comment type="caution">
    <text evidence="4">The sequence shown here is derived from an EMBL/GenBank/DDBJ whole genome shotgun (WGS) entry which is preliminary data.</text>
</comment>
<protein>
    <recommendedName>
        <fullName evidence="3">VanZ-like domain-containing protein</fullName>
    </recommendedName>
</protein>
<keyword evidence="2" id="KW-0472">Membrane</keyword>
<feature type="transmembrane region" description="Helical" evidence="2">
    <location>
        <begin position="301"/>
        <end position="325"/>
    </location>
</feature>
<proteinExistence type="predicted"/>
<dbReference type="RefSeq" id="WP_137319522.1">
    <property type="nucleotide sequence ID" value="NZ_BAABGL010000006.1"/>
</dbReference>
<dbReference type="Pfam" id="PF04892">
    <property type="entry name" value="VanZ"/>
    <property type="match status" value="1"/>
</dbReference>
<dbReference type="InterPro" id="IPR053150">
    <property type="entry name" value="Teicoplanin_resist-assoc"/>
</dbReference>
<keyword evidence="5" id="KW-1185">Reference proteome</keyword>
<sequence>MTAQFFGSILVGLIVSALLFLPLLVWQYRRYGRFDALRMLWTTAGFVYATAIVAFTVFPLPEFTDGYCAAHGTRPLLDPLRFPRELVELVRSQGPRAVIGDGLVWEFVLNIVLFVPFGLIVRRVMEWPRGTVLAAALGTSLLIELTQLTGNWGLAPCAYRFADTTDLLTNTTGAVAGLGLAAITPRLLSTKAHLFAHRERARPVTRGRRGLGMVLDCWFLVLAAVLGGTAGSTLFTLAQSGPDGALSPEQYLALERTIVTGAWIAALGVIVVPAVIGTGASLGQRTVYLAPVAKNGSRVRLLARALTVHGAMVTALFCGFPSALLVLPLGAAALLAVAVDPRGLSCLLTGCLLRDARQPASGAVADGPGTGAAPTRDPVGATR</sequence>
<organism evidence="4 5">
    <name type="scientific">Brevibacterium pityocampae</name>
    <dbReference type="NCBI Taxonomy" id="506594"/>
    <lineage>
        <taxon>Bacteria</taxon>
        <taxon>Bacillati</taxon>
        <taxon>Actinomycetota</taxon>
        <taxon>Actinomycetes</taxon>
        <taxon>Micrococcales</taxon>
        <taxon>Brevibacteriaceae</taxon>
        <taxon>Brevibacterium</taxon>
    </lineage>
</organism>
<accession>A0ABP8JBQ7</accession>
<evidence type="ECO:0000313" key="4">
    <source>
        <dbReference type="EMBL" id="GAA4388044.1"/>
    </source>
</evidence>
<dbReference type="InterPro" id="IPR006976">
    <property type="entry name" value="VanZ-like"/>
</dbReference>
<name>A0ABP8JBQ7_9MICO</name>
<dbReference type="EMBL" id="BAABGL010000006">
    <property type="protein sequence ID" value="GAA4388044.1"/>
    <property type="molecule type" value="Genomic_DNA"/>
</dbReference>
<evidence type="ECO:0000313" key="5">
    <source>
        <dbReference type="Proteomes" id="UP001500642"/>
    </source>
</evidence>
<dbReference type="PANTHER" id="PTHR36834">
    <property type="entry name" value="MEMBRANE PROTEIN-RELATED"/>
    <property type="match status" value="1"/>
</dbReference>
<gene>
    <name evidence="4" type="ORF">GCM10023167_12420</name>
</gene>
<feature type="transmembrane region" description="Helical" evidence="2">
    <location>
        <begin position="103"/>
        <end position="121"/>
    </location>
</feature>
<feature type="transmembrane region" description="Helical" evidence="2">
    <location>
        <begin position="38"/>
        <end position="58"/>
    </location>
</feature>
<dbReference type="Proteomes" id="UP001500642">
    <property type="component" value="Unassembled WGS sequence"/>
</dbReference>
<keyword evidence="2" id="KW-1133">Transmembrane helix</keyword>
<evidence type="ECO:0000256" key="2">
    <source>
        <dbReference type="SAM" id="Phobius"/>
    </source>
</evidence>
<feature type="transmembrane region" description="Helical" evidence="2">
    <location>
        <begin position="167"/>
        <end position="189"/>
    </location>
</feature>
<evidence type="ECO:0000259" key="3">
    <source>
        <dbReference type="Pfam" id="PF04892"/>
    </source>
</evidence>
<evidence type="ECO:0000256" key="1">
    <source>
        <dbReference type="SAM" id="MobiDB-lite"/>
    </source>
</evidence>
<dbReference type="PANTHER" id="PTHR36834:SF1">
    <property type="entry name" value="INTEGRAL MEMBRANE PROTEIN"/>
    <property type="match status" value="1"/>
</dbReference>